<proteinExistence type="predicted"/>
<reference evidence="1 2" key="2">
    <citation type="submission" date="2013-09" db="EMBL/GenBank/DDBJ databases">
        <title>Whole genome comparison of six Crocosphaera watsonii strains with differing phenotypes.</title>
        <authorList>
            <person name="Bench S.R."/>
            <person name="Heller P."/>
            <person name="Frank I."/>
            <person name="Arciniega M."/>
            <person name="Shilova I.N."/>
            <person name="Zehr J.P."/>
        </authorList>
    </citation>
    <scope>NUCLEOTIDE SEQUENCE [LARGE SCALE GENOMIC DNA]</scope>
    <source>
        <strain evidence="1 2">WH 0401</strain>
    </source>
</reference>
<dbReference type="EMBL" id="CAQM01000450">
    <property type="protein sequence ID" value="CCQ62117.1"/>
    <property type="molecule type" value="Genomic_DNA"/>
</dbReference>
<dbReference type="Proteomes" id="UP000018198">
    <property type="component" value="Unassembled WGS sequence"/>
</dbReference>
<reference evidence="1 2" key="1">
    <citation type="submission" date="2013-01" db="EMBL/GenBank/DDBJ databases">
        <authorList>
            <person name="Bench S."/>
        </authorList>
    </citation>
    <scope>NUCLEOTIDE SEQUENCE [LARGE SCALE GENOMIC DNA]</scope>
    <source>
        <strain evidence="1 2">WH 0401</strain>
    </source>
</reference>
<name>T2JC89_CROWT</name>
<organism evidence="1 2">
    <name type="scientific">Crocosphaera watsonii WH 0401</name>
    <dbReference type="NCBI Taxonomy" id="555881"/>
    <lineage>
        <taxon>Bacteria</taxon>
        <taxon>Bacillati</taxon>
        <taxon>Cyanobacteriota</taxon>
        <taxon>Cyanophyceae</taxon>
        <taxon>Oscillatoriophycideae</taxon>
        <taxon>Chroococcales</taxon>
        <taxon>Aphanothecaceae</taxon>
        <taxon>Crocosphaera</taxon>
    </lineage>
</organism>
<accession>T2JC89</accession>
<sequence length="54" mass="6103">MPKIHPLGKAEGMNFGRKIKIPPTLPTLPTLNSTKILIHPVENHSHPPREQENF</sequence>
<evidence type="ECO:0000313" key="2">
    <source>
        <dbReference type="Proteomes" id="UP000018198"/>
    </source>
</evidence>
<gene>
    <name evidence="1" type="ORF">CWATWH0401_3826</name>
</gene>
<comment type="caution">
    <text evidence="1">The sequence shown here is derived from an EMBL/GenBank/DDBJ whole genome shotgun (WGS) entry which is preliminary data.</text>
</comment>
<protein>
    <submittedName>
        <fullName evidence="1">Uncharacterized protein</fullName>
    </submittedName>
</protein>
<evidence type="ECO:0000313" key="1">
    <source>
        <dbReference type="EMBL" id="CCQ62117.1"/>
    </source>
</evidence>
<dbReference type="AlphaFoldDB" id="T2JC89"/>